<name>A0A3D8I2E2_9HELI</name>
<dbReference type="Proteomes" id="UP000256599">
    <property type="component" value="Unassembled WGS sequence"/>
</dbReference>
<dbReference type="GO" id="GO:0032259">
    <property type="term" value="P:methylation"/>
    <property type="evidence" value="ECO:0007669"/>
    <property type="project" value="UniProtKB-KW"/>
</dbReference>
<dbReference type="InterPro" id="IPR002941">
    <property type="entry name" value="DNA_methylase_N4/N6"/>
</dbReference>
<accession>A0A3D8I2E2</accession>
<feature type="domain" description="DNA methylase N-4/N-6" evidence="5">
    <location>
        <begin position="18"/>
        <end position="215"/>
    </location>
</feature>
<sequence length="337" mass="38701">LQRPEGGNFSGCDDVWDNAFSDNADYVAFTQAWLTQCRRILKPNGSIWVIGSMQCIYSIGGVMQELGFWFINDVIWHKSNPTPNFHGTRLNNAHESLIWATKNKKSKYTFNYKTAKELNSEIVGFEKGERKQLGSVWRLPVCSGNERLKDSNGNKLHNTQKPESLLYRILAISSKMEDIVLDPFGGTMTTAAMAKKLGRHYIMFEQNPHYIEYGKQRLDLMGFEDSAITKAEFDKKPLKVSLNEMIAAGFLRVGEQLYLKNTLIQAYLTNEGKLEFGGQIYDIHTLAAQLKKAKAERLNGFVYWEASRGDSRILLNDIREEYRRNVINLQEKDNYER</sequence>
<keyword evidence="8" id="KW-1185">Reference proteome</keyword>
<dbReference type="InterPro" id="IPR040843">
    <property type="entry name" value="RAMA"/>
</dbReference>
<reference evidence="7 8" key="1">
    <citation type="submission" date="2018-04" db="EMBL/GenBank/DDBJ databases">
        <title>Novel Campyloabacter and Helicobacter Species and Strains.</title>
        <authorList>
            <person name="Mannion A.J."/>
            <person name="Shen Z."/>
            <person name="Fox J.G."/>
        </authorList>
    </citation>
    <scope>NUCLEOTIDE SEQUENCE [LARGE SCALE GENOMIC DNA]</scope>
    <source>
        <strain evidence="7 8">MIT 98-6070</strain>
    </source>
</reference>
<dbReference type="EC" id="2.1.1.-" evidence="4"/>
<dbReference type="GO" id="GO:0008170">
    <property type="term" value="F:N-methyltransferase activity"/>
    <property type="evidence" value="ECO:0007669"/>
    <property type="project" value="InterPro"/>
</dbReference>
<comment type="similarity">
    <text evidence="4">Belongs to the N(4)/N(6)-methyltransferase family.</text>
</comment>
<dbReference type="InterPro" id="IPR001091">
    <property type="entry name" value="RM_Methyltransferase"/>
</dbReference>
<evidence type="ECO:0000256" key="1">
    <source>
        <dbReference type="ARBA" id="ARBA00022603"/>
    </source>
</evidence>
<evidence type="ECO:0000256" key="3">
    <source>
        <dbReference type="ARBA" id="ARBA00022691"/>
    </source>
</evidence>
<dbReference type="RefSeq" id="WP_147288750.1">
    <property type="nucleotide sequence ID" value="NZ_NXLR01000014.1"/>
</dbReference>
<dbReference type="GO" id="GO:0003677">
    <property type="term" value="F:DNA binding"/>
    <property type="evidence" value="ECO:0007669"/>
    <property type="project" value="InterPro"/>
</dbReference>
<evidence type="ECO:0000259" key="5">
    <source>
        <dbReference type="Pfam" id="PF01555"/>
    </source>
</evidence>
<evidence type="ECO:0000313" key="7">
    <source>
        <dbReference type="EMBL" id="RDU59299.1"/>
    </source>
</evidence>
<dbReference type="Pfam" id="PF18755">
    <property type="entry name" value="RAMA"/>
    <property type="match status" value="1"/>
</dbReference>
<keyword evidence="1 7" id="KW-0489">Methyltransferase</keyword>
<feature type="non-terminal residue" evidence="7">
    <location>
        <position position="1"/>
    </location>
</feature>
<gene>
    <name evidence="7" type="ORF">CQA63_07110</name>
</gene>
<comment type="caution">
    <text evidence="7">The sequence shown here is derived from an EMBL/GenBank/DDBJ whole genome shotgun (WGS) entry which is preliminary data.</text>
</comment>
<dbReference type="InterPro" id="IPR029063">
    <property type="entry name" value="SAM-dependent_MTases_sf"/>
</dbReference>
<proteinExistence type="inferred from homology"/>
<dbReference type="SUPFAM" id="SSF53335">
    <property type="entry name" value="S-adenosyl-L-methionine-dependent methyltransferases"/>
    <property type="match status" value="1"/>
</dbReference>
<dbReference type="Gene3D" id="3.40.50.150">
    <property type="entry name" value="Vaccinia Virus protein VP39"/>
    <property type="match status" value="1"/>
</dbReference>
<organism evidence="7 8">
    <name type="scientific">Helicobacter marmotae</name>
    <dbReference type="NCBI Taxonomy" id="152490"/>
    <lineage>
        <taxon>Bacteria</taxon>
        <taxon>Pseudomonadati</taxon>
        <taxon>Campylobacterota</taxon>
        <taxon>Epsilonproteobacteria</taxon>
        <taxon>Campylobacterales</taxon>
        <taxon>Helicobacteraceae</taxon>
        <taxon>Helicobacter</taxon>
    </lineage>
</organism>
<evidence type="ECO:0000256" key="2">
    <source>
        <dbReference type="ARBA" id="ARBA00022679"/>
    </source>
</evidence>
<keyword evidence="3" id="KW-0949">S-adenosyl-L-methionine</keyword>
<keyword evidence="2 7" id="KW-0808">Transferase</keyword>
<dbReference type="PRINTS" id="PR00508">
    <property type="entry name" value="S21N4MTFRASE"/>
</dbReference>
<evidence type="ECO:0000259" key="6">
    <source>
        <dbReference type="Pfam" id="PF18755"/>
    </source>
</evidence>
<dbReference type="AlphaFoldDB" id="A0A3D8I2E2"/>
<feature type="domain" description="RAMA" evidence="6">
    <location>
        <begin position="231"/>
        <end position="325"/>
    </location>
</feature>
<protein>
    <recommendedName>
        <fullName evidence="4">Methyltransferase</fullName>
        <ecNumber evidence="4">2.1.1.-</ecNumber>
    </recommendedName>
</protein>
<dbReference type="EMBL" id="NXLR01000014">
    <property type="protein sequence ID" value="RDU59299.1"/>
    <property type="molecule type" value="Genomic_DNA"/>
</dbReference>
<evidence type="ECO:0000256" key="4">
    <source>
        <dbReference type="RuleBase" id="RU362026"/>
    </source>
</evidence>
<evidence type="ECO:0000313" key="8">
    <source>
        <dbReference type="Proteomes" id="UP000256599"/>
    </source>
</evidence>
<dbReference type="Pfam" id="PF01555">
    <property type="entry name" value="N6_N4_Mtase"/>
    <property type="match status" value="1"/>
</dbReference>